<dbReference type="InterPro" id="IPR011009">
    <property type="entry name" value="Kinase-like_dom_sf"/>
</dbReference>
<evidence type="ECO:0000256" key="1">
    <source>
        <dbReference type="ARBA" id="ARBA00012513"/>
    </source>
</evidence>
<dbReference type="PROSITE" id="PS00108">
    <property type="entry name" value="PROTEIN_KINASE_ST"/>
    <property type="match status" value="1"/>
</dbReference>
<dbReference type="PROSITE" id="PS00107">
    <property type="entry name" value="PROTEIN_KINASE_ATP"/>
    <property type="match status" value="1"/>
</dbReference>
<feature type="compositionally biased region" description="Pro residues" evidence="10">
    <location>
        <begin position="312"/>
        <end position="321"/>
    </location>
</feature>
<dbReference type="AlphaFoldDB" id="A0A485K205"/>
<evidence type="ECO:0000256" key="11">
    <source>
        <dbReference type="SAM" id="Phobius"/>
    </source>
</evidence>
<dbReference type="GO" id="GO:0004674">
    <property type="term" value="F:protein serine/threonine kinase activity"/>
    <property type="evidence" value="ECO:0007669"/>
    <property type="project" value="UniProtKB-KW"/>
</dbReference>
<keyword evidence="4 9" id="KW-0547">Nucleotide-binding</keyword>
<dbReference type="EC" id="2.7.11.1" evidence="1"/>
<reference evidence="14 15" key="1">
    <citation type="submission" date="2019-03" db="EMBL/GenBank/DDBJ databases">
        <authorList>
            <person name="Gaulin E."/>
            <person name="Dumas B."/>
        </authorList>
    </citation>
    <scope>NUCLEOTIDE SEQUENCE [LARGE SCALE GENOMIC DNA]</scope>
    <source>
        <strain evidence="14">CBS 568.67</strain>
    </source>
</reference>
<comment type="catalytic activity">
    <reaction evidence="8">
        <text>L-seryl-[protein] + ATP = O-phospho-L-seryl-[protein] + ADP + H(+)</text>
        <dbReference type="Rhea" id="RHEA:17989"/>
        <dbReference type="Rhea" id="RHEA-COMP:9863"/>
        <dbReference type="Rhea" id="RHEA-COMP:11604"/>
        <dbReference type="ChEBI" id="CHEBI:15378"/>
        <dbReference type="ChEBI" id="CHEBI:29999"/>
        <dbReference type="ChEBI" id="CHEBI:30616"/>
        <dbReference type="ChEBI" id="CHEBI:83421"/>
        <dbReference type="ChEBI" id="CHEBI:456216"/>
        <dbReference type="EC" id="2.7.11.1"/>
    </reaction>
</comment>
<sequence>MRKVLFHEAAVPLCCPAADPQRASTTTAIAHTRQDHQSSTARLSPSIINSWIVELDRWTANLMFDQVLTGSLCFLGLAIYMYVRFIRRNGSAAATYEQVRPMKEAQSPPSREADVFIQTNGTAAQRSPPQRKPSHVFQHPMRRRTHSSMTNTDPMAALHDMSIAIEQGLPDDSFFAKSPPGVVAKDKLLPPVPRKGIAAKKTKQAPTSVSPDVDLFSEIPSDKSSIVHLESQRHYGSSGGGGKIDIVLDMPRTAPSGGIDMVLPAGSPPPPPRAKLLLDDRQQPAQMQLEVARKAHIPLFLHLPILPPPGGVPQAALPPPPRPDDVVVSPPPPPPPPMLPPQPRQQTPSHAIKRPVRSNTFNFRIEFAEITMGELIGQGAFGTVHKGLWRGTQVAIKILQVQHLSPDVLEEFETEVHIMSVLRHPNICLLMGACLDPPTRCLVIEYLPKGSLWSVLRQPAVTIDLAKQLSFAMDTALGMHYLHTFDPPILHRDLKSPNLLVDGSFRLKISDFGLARVKAHHQTMTGNCGTTQWMAPEVLAADKYTEKADVFSFGVVCWETVTHACPYDGLSQIQAALGVLNHNLRPTIPTDCPPFLKRLMTLCWGPVPEKRPTFAHIIDMLQSHHT</sequence>
<dbReference type="EMBL" id="CAADRA010000004">
    <property type="protein sequence ID" value="VFT77342.1"/>
    <property type="molecule type" value="Genomic_DNA"/>
</dbReference>
<reference evidence="13" key="2">
    <citation type="submission" date="2019-06" db="EMBL/GenBank/DDBJ databases">
        <title>Genomics analysis of Aphanomyces spp. identifies a new class of oomycete effector associated with host adaptation.</title>
        <authorList>
            <person name="Gaulin E."/>
        </authorList>
    </citation>
    <scope>NUCLEOTIDE SEQUENCE</scope>
    <source>
        <strain evidence="13">CBS 578.67</strain>
    </source>
</reference>
<evidence type="ECO:0000256" key="10">
    <source>
        <dbReference type="SAM" id="MobiDB-lite"/>
    </source>
</evidence>
<dbReference type="InterPro" id="IPR000719">
    <property type="entry name" value="Prot_kinase_dom"/>
</dbReference>
<keyword evidence="11" id="KW-0812">Transmembrane</keyword>
<evidence type="ECO:0000256" key="9">
    <source>
        <dbReference type="PROSITE-ProRule" id="PRU10141"/>
    </source>
</evidence>
<evidence type="ECO:0000256" key="3">
    <source>
        <dbReference type="ARBA" id="ARBA00022679"/>
    </source>
</evidence>
<evidence type="ECO:0000256" key="8">
    <source>
        <dbReference type="ARBA" id="ARBA00048679"/>
    </source>
</evidence>
<feature type="compositionally biased region" description="Pro residues" evidence="10">
    <location>
        <begin position="329"/>
        <end position="343"/>
    </location>
</feature>
<feature type="binding site" evidence="9">
    <location>
        <position position="397"/>
    </location>
    <ligand>
        <name>ATP</name>
        <dbReference type="ChEBI" id="CHEBI:30616"/>
    </ligand>
</feature>
<dbReference type="Gene3D" id="1.10.510.10">
    <property type="entry name" value="Transferase(Phosphotransferase) domain 1"/>
    <property type="match status" value="1"/>
</dbReference>
<keyword evidence="5" id="KW-0418">Kinase</keyword>
<evidence type="ECO:0000256" key="2">
    <source>
        <dbReference type="ARBA" id="ARBA00022527"/>
    </source>
</evidence>
<organism evidence="14 15">
    <name type="scientific">Aphanomyces stellatus</name>
    <dbReference type="NCBI Taxonomy" id="120398"/>
    <lineage>
        <taxon>Eukaryota</taxon>
        <taxon>Sar</taxon>
        <taxon>Stramenopiles</taxon>
        <taxon>Oomycota</taxon>
        <taxon>Saprolegniomycetes</taxon>
        <taxon>Saprolegniales</taxon>
        <taxon>Verrucalvaceae</taxon>
        <taxon>Aphanomyces</taxon>
    </lineage>
</organism>
<feature type="region of interest" description="Disordered" evidence="10">
    <location>
        <begin position="121"/>
        <end position="153"/>
    </location>
</feature>
<dbReference type="InterPro" id="IPR017441">
    <property type="entry name" value="Protein_kinase_ATP_BS"/>
</dbReference>
<gene>
    <name evidence="14" type="primary">Aste57867_116</name>
    <name evidence="13" type="ORF">As57867_000116</name>
    <name evidence="14" type="ORF">ASTE57867_116</name>
</gene>
<evidence type="ECO:0000256" key="5">
    <source>
        <dbReference type="ARBA" id="ARBA00022777"/>
    </source>
</evidence>
<dbReference type="CDD" id="cd13999">
    <property type="entry name" value="STKc_MAP3K-like"/>
    <property type="match status" value="1"/>
</dbReference>
<feature type="region of interest" description="Disordered" evidence="10">
    <location>
        <begin position="312"/>
        <end position="354"/>
    </location>
</feature>
<protein>
    <recommendedName>
        <fullName evidence="1">non-specific serine/threonine protein kinase</fullName>
        <ecNumber evidence="1">2.7.11.1</ecNumber>
    </recommendedName>
</protein>
<dbReference type="EMBL" id="VJMH01000004">
    <property type="protein sequence ID" value="KAF0720691.1"/>
    <property type="molecule type" value="Genomic_DNA"/>
</dbReference>
<proteinExistence type="predicted"/>
<dbReference type="FunFam" id="3.30.200.20:FF:000060">
    <property type="entry name" value="Serine/threonine-protein kinase isoform 1"/>
    <property type="match status" value="1"/>
</dbReference>
<dbReference type="PANTHER" id="PTHR44329:SF288">
    <property type="entry name" value="MITOGEN-ACTIVATED PROTEIN KINASE KINASE KINASE 20"/>
    <property type="match status" value="1"/>
</dbReference>
<dbReference type="GO" id="GO:0005524">
    <property type="term" value="F:ATP binding"/>
    <property type="evidence" value="ECO:0007669"/>
    <property type="project" value="UniProtKB-UniRule"/>
</dbReference>
<dbReference type="InterPro" id="IPR008271">
    <property type="entry name" value="Ser/Thr_kinase_AS"/>
</dbReference>
<dbReference type="Gene3D" id="3.30.200.20">
    <property type="entry name" value="Phosphorylase Kinase, domain 1"/>
    <property type="match status" value="1"/>
</dbReference>
<evidence type="ECO:0000256" key="4">
    <source>
        <dbReference type="ARBA" id="ARBA00022741"/>
    </source>
</evidence>
<keyword evidence="2" id="KW-0723">Serine/threonine-protein kinase</keyword>
<dbReference type="OrthoDB" id="339325at2759"/>
<keyword evidence="3" id="KW-0808">Transferase</keyword>
<accession>A0A485K205</accession>
<keyword evidence="6 9" id="KW-0067">ATP-binding</keyword>
<evidence type="ECO:0000313" key="15">
    <source>
        <dbReference type="Proteomes" id="UP000332933"/>
    </source>
</evidence>
<dbReference type="InterPro" id="IPR051681">
    <property type="entry name" value="Ser/Thr_Kinases-Pseudokinases"/>
</dbReference>
<dbReference type="PRINTS" id="PR00109">
    <property type="entry name" value="TYRKINASE"/>
</dbReference>
<name>A0A485K205_9STRA</name>
<keyword evidence="11" id="KW-1133">Transmembrane helix</keyword>
<keyword evidence="15" id="KW-1185">Reference proteome</keyword>
<dbReference type="PROSITE" id="PS50011">
    <property type="entry name" value="PROTEIN_KINASE_DOM"/>
    <property type="match status" value="1"/>
</dbReference>
<feature type="transmembrane region" description="Helical" evidence="11">
    <location>
        <begin position="63"/>
        <end position="83"/>
    </location>
</feature>
<dbReference type="SMART" id="SM00220">
    <property type="entry name" value="S_TKc"/>
    <property type="match status" value="1"/>
</dbReference>
<evidence type="ECO:0000313" key="13">
    <source>
        <dbReference type="EMBL" id="KAF0720691.1"/>
    </source>
</evidence>
<evidence type="ECO:0000256" key="7">
    <source>
        <dbReference type="ARBA" id="ARBA00047899"/>
    </source>
</evidence>
<evidence type="ECO:0000256" key="6">
    <source>
        <dbReference type="ARBA" id="ARBA00022840"/>
    </source>
</evidence>
<dbReference type="SUPFAM" id="SSF56112">
    <property type="entry name" value="Protein kinase-like (PK-like)"/>
    <property type="match status" value="1"/>
</dbReference>
<dbReference type="Pfam" id="PF07714">
    <property type="entry name" value="PK_Tyr_Ser-Thr"/>
    <property type="match status" value="1"/>
</dbReference>
<dbReference type="InterPro" id="IPR001245">
    <property type="entry name" value="Ser-Thr/Tyr_kinase_cat_dom"/>
</dbReference>
<dbReference type="PANTHER" id="PTHR44329">
    <property type="entry name" value="SERINE/THREONINE-PROTEIN KINASE TNNI3K-RELATED"/>
    <property type="match status" value="1"/>
</dbReference>
<keyword evidence="11" id="KW-0472">Membrane</keyword>
<comment type="catalytic activity">
    <reaction evidence="7">
        <text>L-threonyl-[protein] + ATP = O-phospho-L-threonyl-[protein] + ADP + H(+)</text>
        <dbReference type="Rhea" id="RHEA:46608"/>
        <dbReference type="Rhea" id="RHEA-COMP:11060"/>
        <dbReference type="Rhea" id="RHEA-COMP:11605"/>
        <dbReference type="ChEBI" id="CHEBI:15378"/>
        <dbReference type="ChEBI" id="CHEBI:30013"/>
        <dbReference type="ChEBI" id="CHEBI:30616"/>
        <dbReference type="ChEBI" id="CHEBI:61977"/>
        <dbReference type="ChEBI" id="CHEBI:456216"/>
        <dbReference type="EC" id="2.7.11.1"/>
    </reaction>
</comment>
<evidence type="ECO:0000259" key="12">
    <source>
        <dbReference type="PROSITE" id="PS50011"/>
    </source>
</evidence>
<evidence type="ECO:0000313" key="14">
    <source>
        <dbReference type="EMBL" id="VFT77342.1"/>
    </source>
</evidence>
<feature type="domain" description="Protein kinase" evidence="12">
    <location>
        <begin position="370"/>
        <end position="626"/>
    </location>
</feature>
<dbReference type="Proteomes" id="UP000332933">
    <property type="component" value="Unassembled WGS sequence"/>
</dbReference>